<dbReference type="RefSeq" id="XP_022509821.1">
    <property type="nucleotide sequence ID" value="XM_022657927.1"/>
</dbReference>
<reference evidence="2 3" key="1">
    <citation type="submission" date="2016-03" db="EMBL/GenBank/DDBJ databases">
        <title>Draft genome sequence of the Fonsecaea monophora CBS 269.37.</title>
        <authorList>
            <person name="Bombassaro A."/>
            <person name="Vinicius W.A."/>
            <person name="De Hoog S."/>
            <person name="Sun J."/>
            <person name="Souza E.M."/>
            <person name="Raittz R.T."/>
            <person name="Costa F."/>
            <person name="Leao A.C."/>
            <person name="Tadra-Sfeir M.Z."/>
            <person name="Baura V."/>
            <person name="Balsanelli E."/>
            <person name="Pedrosa F.O."/>
            <person name="Moreno L.F."/>
            <person name="Steffens M.B."/>
            <person name="Xi L."/>
            <person name="Bocca A.L."/>
            <person name="Felipe M.S."/>
            <person name="Teixeira M."/>
            <person name="Telles Filho F.Q."/>
            <person name="Azevedo C.M."/>
            <person name="Gomes R."/>
            <person name="Vicente V.A."/>
        </authorList>
    </citation>
    <scope>NUCLEOTIDE SEQUENCE [LARGE SCALE GENOMIC DNA]</scope>
    <source>
        <strain evidence="2 3">CBS 269.37</strain>
    </source>
</reference>
<dbReference type="Proteomes" id="UP000077002">
    <property type="component" value="Unassembled WGS sequence"/>
</dbReference>
<feature type="chain" id="PRO_5008060855" evidence="1">
    <location>
        <begin position="26"/>
        <end position="426"/>
    </location>
</feature>
<proteinExistence type="predicted"/>
<gene>
    <name evidence="2" type="ORF">AYO21_07975</name>
</gene>
<dbReference type="Gene3D" id="2.120.10.30">
    <property type="entry name" value="TolB, C-terminal domain"/>
    <property type="match status" value="1"/>
</dbReference>
<dbReference type="GeneID" id="34603127"/>
<protein>
    <submittedName>
        <fullName evidence="2">Uncharacterized protein</fullName>
    </submittedName>
</protein>
<accession>A0A177F3T6</accession>
<evidence type="ECO:0000313" key="3">
    <source>
        <dbReference type="Proteomes" id="UP000077002"/>
    </source>
</evidence>
<dbReference type="EMBL" id="LVKK01000065">
    <property type="protein sequence ID" value="OAG37869.1"/>
    <property type="molecule type" value="Genomic_DNA"/>
</dbReference>
<keyword evidence="3" id="KW-1185">Reference proteome</keyword>
<organism evidence="2 3">
    <name type="scientific">Fonsecaea monophora</name>
    <dbReference type="NCBI Taxonomy" id="254056"/>
    <lineage>
        <taxon>Eukaryota</taxon>
        <taxon>Fungi</taxon>
        <taxon>Dikarya</taxon>
        <taxon>Ascomycota</taxon>
        <taxon>Pezizomycotina</taxon>
        <taxon>Eurotiomycetes</taxon>
        <taxon>Chaetothyriomycetidae</taxon>
        <taxon>Chaetothyriales</taxon>
        <taxon>Herpotrichiellaceae</taxon>
        <taxon>Fonsecaea</taxon>
    </lineage>
</organism>
<name>A0A177F3T6_9EURO</name>
<dbReference type="SUPFAM" id="SSF63829">
    <property type="entry name" value="Calcium-dependent phosphotriesterase"/>
    <property type="match status" value="1"/>
</dbReference>
<keyword evidence="1" id="KW-0732">Signal</keyword>
<dbReference type="PANTHER" id="PTHR47064:SF2">
    <property type="entry name" value="SMP-30_GLUCONOLACTONASE_LRE-LIKE REGION DOMAIN-CONTAINING PROTEIN-RELATED"/>
    <property type="match status" value="1"/>
</dbReference>
<evidence type="ECO:0000256" key="1">
    <source>
        <dbReference type="SAM" id="SignalP"/>
    </source>
</evidence>
<dbReference type="PANTHER" id="PTHR47064">
    <property type="entry name" value="PUTATIVE (AFU_ORTHOLOGUE AFUA_1G08990)-RELATED"/>
    <property type="match status" value="1"/>
</dbReference>
<sequence length="426" mass="45811">MWSLPSVATATSFLLLALPPGRAQAHENITGVLLPGSWAYKLPIPFDGPLPIWGNLSTNFVGITTSTDNGTINDLLAEAQNSTYYAFDEEFFDLFGGQRTAPLVRLPVREADYAYEAAIWLYDRNEVWFTSAVTSPPSYVSKLDLATNKITRLDIPPVAHVGVNGGYYYNGLVYFTATGNESLPNAPAAIWSVDPKTLHAEAVVDSYYGLRLNSVDDLTWVKANASQGSRSCTTAGESNLFFTAYDLAAQGATGYAPSAYMANAVFRFTPETQTLRPVISRADVLMPNGIASDATGQHLFITDTASPFFVGGGSNSSGSSAIVRFDLDADCNPVNKLQWAVPRTFADGIHVDDHGRVWTGEWDGIVVRNARGKVIGVFGANALQDGTRPPIANFALAGDKLVILAVDRAYVVTLGQTVVTPGRYSS</sequence>
<comment type="caution">
    <text evidence="2">The sequence shown here is derived from an EMBL/GenBank/DDBJ whole genome shotgun (WGS) entry which is preliminary data.</text>
</comment>
<feature type="signal peptide" evidence="1">
    <location>
        <begin position="1"/>
        <end position="25"/>
    </location>
</feature>
<dbReference type="InterPro" id="IPR052988">
    <property type="entry name" value="Oryzine_lactonohydrolase"/>
</dbReference>
<dbReference type="AlphaFoldDB" id="A0A177F3T6"/>
<dbReference type="InterPro" id="IPR011042">
    <property type="entry name" value="6-blade_b-propeller_TolB-like"/>
</dbReference>
<evidence type="ECO:0000313" key="2">
    <source>
        <dbReference type="EMBL" id="OAG37869.1"/>
    </source>
</evidence>
<dbReference type="OrthoDB" id="423498at2759"/>